<feature type="compositionally biased region" description="Basic and acidic residues" evidence="1">
    <location>
        <begin position="20"/>
        <end position="29"/>
    </location>
</feature>
<organism evidence="2">
    <name type="scientific">Oryza glumipatula</name>
    <dbReference type="NCBI Taxonomy" id="40148"/>
    <lineage>
        <taxon>Eukaryota</taxon>
        <taxon>Viridiplantae</taxon>
        <taxon>Streptophyta</taxon>
        <taxon>Embryophyta</taxon>
        <taxon>Tracheophyta</taxon>
        <taxon>Spermatophyta</taxon>
        <taxon>Magnoliopsida</taxon>
        <taxon>Liliopsida</taxon>
        <taxon>Poales</taxon>
        <taxon>Poaceae</taxon>
        <taxon>BOP clade</taxon>
        <taxon>Oryzoideae</taxon>
        <taxon>Oryzeae</taxon>
        <taxon>Oryzinae</taxon>
        <taxon>Oryza</taxon>
    </lineage>
</organism>
<accession>A0A0E0B7L3</accession>
<proteinExistence type="predicted"/>
<reference evidence="2" key="1">
    <citation type="submission" date="2015-04" db="UniProtKB">
        <authorList>
            <consortium name="EnsemblPlants"/>
        </authorList>
    </citation>
    <scope>IDENTIFICATION</scope>
</reference>
<dbReference type="AlphaFoldDB" id="A0A0E0B7L3"/>
<evidence type="ECO:0000313" key="2">
    <source>
        <dbReference type="EnsemblPlants" id="OGLUM10G01700.1"/>
    </source>
</evidence>
<dbReference type="HOGENOM" id="CLU_2577714_0_0_1"/>
<dbReference type="EnsemblPlants" id="OGLUM10G01700.1">
    <property type="protein sequence ID" value="OGLUM10G01700.1"/>
    <property type="gene ID" value="OGLUM10G01700"/>
</dbReference>
<reference evidence="2" key="2">
    <citation type="submission" date="2018-05" db="EMBL/GenBank/DDBJ databases">
        <title>OgluRS3 (Oryza glumaepatula Reference Sequence Version 3).</title>
        <authorList>
            <person name="Zhang J."/>
            <person name="Kudrna D."/>
            <person name="Lee S."/>
            <person name="Talag J."/>
            <person name="Welchert J."/>
            <person name="Wing R.A."/>
        </authorList>
    </citation>
    <scope>NUCLEOTIDE SEQUENCE [LARGE SCALE GENOMIC DNA]</scope>
</reference>
<feature type="region of interest" description="Disordered" evidence="1">
    <location>
        <begin position="1"/>
        <end position="29"/>
    </location>
</feature>
<keyword evidence="3" id="KW-1185">Reference proteome</keyword>
<dbReference type="Proteomes" id="UP000026961">
    <property type="component" value="Chromosome 10"/>
</dbReference>
<dbReference type="Gramene" id="OGLUM10G01700.1">
    <property type="protein sequence ID" value="OGLUM10G01700.1"/>
    <property type="gene ID" value="OGLUM10G01700"/>
</dbReference>
<name>A0A0E0B7L3_9ORYZ</name>
<evidence type="ECO:0000256" key="1">
    <source>
        <dbReference type="SAM" id="MobiDB-lite"/>
    </source>
</evidence>
<protein>
    <submittedName>
        <fullName evidence="2">Uncharacterized protein</fullName>
    </submittedName>
</protein>
<evidence type="ECO:0000313" key="3">
    <source>
        <dbReference type="Proteomes" id="UP000026961"/>
    </source>
</evidence>
<sequence>MPQERRGEGGSGEGGSRHQQRGEGGGRERIRCLLLPPHWRWRPRGGMVAVRRLAQATAVLGRGGSCAGGSRECGLSVGVLP</sequence>